<dbReference type="OrthoDB" id="618762at2759"/>
<dbReference type="PANTHER" id="PTHR31672:SF2">
    <property type="entry name" value="F-BOX DOMAIN-CONTAINING PROTEIN"/>
    <property type="match status" value="1"/>
</dbReference>
<dbReference type="InterPro" id="IPR013187">
    <property type="entry name" value="F-box-assoc_dom_typ3"/>
</dbReference>
<reference evidence="3" key="2">
    <citation type="submission" date="2025-08" db="UniProtKB">
        <authorList>
            <consortium name="RefSeq"/>
        </authorList>
    </citation>
    <scope>IDENTIFICATION</scope>
    <source>
        <tissue evidence="3">Leaf</tissue>
    </source>
</reference>
<gene>
    <name evidence="3" type="primary">LOC109707879</name>
</gene>
<keyword evidence="2" id="KW-1185">Reference proteome</keyword>
<protein>
    <submittedName>
        <fullName evidence="3">Uncharacterized protein LOC109707879</fullName>
    </submittedName>
</protein>
<dbReference type="Proteomes" id="UP000515123">
    <property type="component" value="Linkage group 3"/>
</dbReference>
<evidence type="ECO:0000313" key="3">
    <source>
        <dbReference type="RefSeq" id="XP_020084993.1"/>
    </source>
</evidence>
<organism evidence="2 3">
    <name type="scientific">Ananas comosus</name>
    <name type="common">Pineapple</name>
    <name type="synonym">Ananas ananas</name>
    <dbReference type="NCBI Taxonomy" id="4615"/>
    <lineage>
        <taxon>Eukaryota</taxon>
        <taxon>Viridiplantae</taxon>
        <taxon>Streptophyta</taxon>
        <taxon>Embryophyta</taxon>
        <taxon>Tracheophyta</taxon>
        <taxon>Spermatophyta</taxon>
        <taxon>Magnoliopsida</taxon>
        <taxon>Liliopsida</taxon>
        <taxon>Poales</taxon>
        <taxon>Bromeliaceae</taxon>
        <taxon>Bromelioideae</taxon>
        <taxon>Ananas</taxon>
    </lineage>
</organism>
<sequence length="479" mass="54828">MVIYVNVAEIDILLLIPLREGSKLSKEQSAFIVVGCKKIYRAHRDIRNAILRTETNRIFLRNAIFLQSRREAQPLYDLTDSTVLYLFDASSHGVDEIALSPTKTKSFPGSENPNLKLVASCNGFLCFRESASNSNYYVTNPITKDWVFVPRSDNSEMGVLCGFYLHHPAGDYRLLLTIAGLGFEVCTVAIDSDSWRRIGWPDYNVPSCSIACPVLLHGCLHWMGSKYDAFTSSTTNGIVAFDTQLEEFRQISHPNSTRSINRNHLLEIEGSLGLCQVKEESVMEIWVMKDYEREIWIKQHTVSTLRVERPRLLKERYFLRPVTSTSSDGEIWLGWFSTNSWYPDSLILCNFKRNTLKKVEIHSRIPLEDMAVDFVVMLKLKLLAASSTVGGHSHLHVALLWFFLLKLPLAVRMRGSYADMVFAMRLFLFRLNRVLFADARDGRRWRRALRLFHDRAIGRAGTNMQSNEDSLHAFSMLAL</sequence>
<dbReference type="InterPro" id="IPR050796">
    <property type="entry name" value="SCF_F-box_component"/>
</dbReference>
<evidence type="ECO:0000313" key="2">
    <source>
        <dbReference type="Proteomes" id="UP000515123"/>
    </source>
</evidence>
<dbReference type="PANTHER" id="PTHR31672">
    <property type="entry name" value="BNACNNG10540D PROTEIN"/>
    <property type="match status" value="1"/>
</dbReference>
<accession>A0A6P5EUN8</accession>
<name>A0A6P5EUN8_ANACO</name>
<proteinExistence type="predicted"/>
<dbReference type="Pfam" id="PF08268">
    <property type="entry name" value="FBA_3"/>
    <property type="match status" value="1"/>
</dbReference>
<evidence type="ECO:0000259" key="1">
    <source>
        <dbReference type="Pfam" id="PF08268"/>
    </source>
</evidence>
<dbReference type="AlphaFoldDB" id="A0A6P5EUN8"/>
<dbReference type="NCBIfam" id="TIGR01640">
    <property type="entry name" value="F_box_assoc_1"/>
    <property type="match status" value="1"/>
</dbReference>
<dbReference type="GeneID" id="109707879"/>
<dbReference type="RefSeq" id="XP_020084993.1">
    <property type="nucleotide sequence ID" value="XM_020229404.1"/>
</dbReference>
<feature type="domain" description="F-box associated beta-propeller type 3" evidence="1">
    <location>
        <begin position="82"/>
        <end position="362"/>
    </location>
</feature>
<reference evidence="2" key="1">
    <citation type="journal article" date="2015" name="Nat. Genet.">
        <title>The pineapple genome and the evolution of CAM photosynthesis.</title>
        <authorList>
            <person name="Ming R."/>
            <person name="VanBuren R."/>
            <person name="Wai C.M."/>
            <person name="Tang H."/>
            <person name="Schatz M.C."/>
            <person name="Bowers J.E."/>
            <person name="Lyons E."/>
            <person name="Wang M.L."/>
            <person name="Chen J."/>
            <person name="Biggers E."/>
            <person name="Zhang J."/>
            <person name="Huang L."/>
            <person name="Zhang L."/>
            <person name="Miao W."/>
            <person name="Zhang J."/>
            <person name="Ye Z."/>
            <person name="Miao C."/>
            <person name="Lin Z."/>
            <person name="Wang H."/>
            <person name="Zhou H."/>
            <person name="Yim W.C."/>
            <person name="Priest H.D."/>
            <person name="Zheng C."/>
            <person name="Woodhouse M."/>
            <person name="Edger P.P."/>
            <person name="Guyot R."/>
            <person name="Guo H.B."/>
            <person name="Guo H."/>
            <person name="Zheng G."/>
            <person name="Singh R."/>
            <person name="Sharma A."/>
            <person name="Min X."/>
            <person name="Zheng Y."/>
            <person name="Lee H."/>
            <person name="Gurtowski J."/>
            <person name="Sedlazeck F.J."/>
            <person name="Harkess A."/>
            <person name="McKain M.R."/>
            <person name="Liao Z."/>
            <person name="Fang J."/>
            <person name="Liu J."/>
            <person name="Zhang X."/>
            <person name="Zhang Q."/>
            <person name="Hu W."/>
            <person name="Qin Y."/>
            <person name="Wang K."/>
            <person name="Chen L.Y."/>
            <person name="Shirley N."/>
            <person name="Lin Y.R."/>
            <person name="Liu L.Y."/>
            <person name="Hernandez A.G."/>
            <person name="Wright C.L."/>
            <person name="Bulone V."/>
            <person name="Tuskan G.A."/>
            <person name="Heath K."/>
            <person name="Zee F."/>
            <person name="Moore P.H."/>
            <person name="Sunkar R."/>
            <person name="Leebens-Mack J.H."/>
            <person name="Mockler T."/>
            <person name="Bennetzen J.L."/>
            <person name="Freeling M."/>
            <person name="Sankoff D."/>
            <person name="Paterson A.H."/>
            <person name="Zhu X."/>
            <person name="Yang X."/>
            <person name="Smith J.A."/>
            <person name="Cushman J.C."/>
            <person name="Paull R.E."/>
            <person name="Yu Q."/>
        </authorList>
    </citation>
    <scope>NUCLEOTIDE SEQUENCE [LARGE SCALE GENOMIC DNA]</scope>
    <source>
        <strain evidence="2">cv. F153</strain>
    </source>
</reference>
<dbReference type="InterPro" id="IPR017451">
    <property type="entry name" value="F-box-assoc_interact_dom"/>
</dbReference>